<dbReference type="EMBL" id="CP001390">
    <property type="protein sequence ID" value="ACM19301.1"/>
    <property type="molecule type" value="Genomic_DNA"/>
</dbReference>
<dbReference type="SUPFAM" id="SSF53901">
    <property type="entry name" value="Thiolase-like"/>
    <property type="match status" value="2"/>
</dbReference>
<evidence type="ECO:0000313" key="4">
    <source>
        <dbReference type="Proteomes" id="UP000007721"/>
    </source>
</evidence>
<accession>B9M205</accession>
<keyword evidence="4" id="KW-1185">Reference proteome</keyword>
<dbReference type="KEGG" id="geo:Geob_0939"/>
<proteinExistence type="predicted"/>
<dbReference type="AlphaFoldDB" id="B9M205"/>
<name>B9M205_GEODF</name>
<dbReference type="InterPro" id="IPR016039">
    <property type="entry name" value="Thiolase-like"/>
</dbReference>
<dbReference type="InterPro" id="IPR055140">
    <property type="entry name" value="Thiolase_C_2"/>
</dbReference>
<evidence type="ECO:0000313" key="3">
    <source>
        <dbReference type="EMBL" id="ACM19301.1"/>
    </source>
</evidence>
<dbReference type="STRING" id="316067.Geob_0939"/>
<sequence>MKTAFHPRRVYIAASYMAPVGRYNGKEREACTFLELAEKAAAVFASSPVRPRDIEAVVVGSQNPGAFSGVDNTAAKVAGVLGISGAKSVLIDTASSSGASAFENAYMEIASGRSDHVLAMGIQKMSDVSTLDATKIVAGVIDRDEAEFGLSMPACGALVARSLMQRLNLSEEEWTAFSAMLTERAHRFAARNPDAHLNFQIPVDEYYRQIVNGKNYMYWWPLRYHDFCPMSDGVAAVILTARPQEVMVTGVGSATDIPTIADRRYFQSFPATVRAAAAAYGMAGIKDITTFAGKLHVNMHDPFNGFGPINMVDLGILPRARLLDGLFDESLTGERGRFPTNLTGGLKGRGHPLGATGMIQVVENHRLILERGFQAGLSHSIGGPINNNVVILLERVSHFRHRPCQPYKPWGLPSLGTLKPKQVTIDALLSGTETVEGSYVTSTTRFDYKTSQPLNTLMLVSCRMNGGRYTFLFGIGGEHYQSIASLVPGDRLSLERKDGLILVNQMPVKRFYQRTLDGLMEFAESGWRIFQGKKVMQDRKKAEGEPTLYSGGAA</sequence>
<gene>
    <name evidence="3" type="ordered locus">Geob_0939</name>
</gene>
<reference evidence="3 4" key="1">
    <citation type="submission" date="2009-01" db="EMBL/GenBank/DDBJ databases">
        <title>Complete sequence of Geobacter sp. FRC-32.</title>
        <authorList>
            <consortium name="US DOE Joint Genome Institute"/>
            <person name="Lucas S."/>
            <person name="Copeland A."/>
            <person name="Lapidus A."/>
            <person name="Glavina del Rio T."/>
            <person name="Dalin E."/>
            <person name="Tice H."/>
            <person name="Bruce D."/>
            <person name="Goodwin L."/>
            <person name="Pitluck S."/>
            <person name="Saunders E."/>
            <person name="Brettin T."/>
            <person name="Detter J.C."/>
            <person name="Han C."/>
            <person name="Larimer F."/>
            <person name="Land M."/>
            <person name="Hauser L."/>
            <person name="Kyrpides N."/>
            <person name="Ovchinnikova G."/>
            <person name="Kostka J."/>
            <person name="Richardson P."/>
        </authorList>
    </citation>
    <scope>NUCLEOTIDE SEQUENCE [LARGE SCALE GENOMIC DNA]</scope>
    <source>
        <strain evidence="4">DSM 22248 / JCM 15807 / FRC-32</strain>
    </source>
</reference>
<dbReference type="Pfam" id="PF22691">
    <property type="entry name" value="Thiolase_C_1"/>
    <property type="match status" value="1"/>
</dbReference>
<dbReference type="PANTHER" id="PTHR42870:SF1">
    <property type="entry name" value="NON-SPECIFIC LIPID-TRANSFER PROTEIN-LIKE 2"/>
    <property type="match status" value="1"/>
</dbReference>
<dbReference type="CDD" id="cd00829">
    <property type="entry name" value="SCP-x_thiolase"/>
    <property type="match status" value="1"/>
</dbReference>
<dbReference type="RefSeq" id="WP_012646030.1">
    <property type="nucleotide sequence ID" value="NC_011979.1"/>
</dbReference>
<dbReference type="PANTHER" id="PTHR42870">
    <property type="entry name" value="ACETYL-COA C-ACETYLTRANSFERASE"/>
    <property type="match status" value="1"/>
</dbReference>
<dbReference type="Gene3D" id="3.40.47.10">
    <property type="match status" value="1"/>
</dbReference>
<protein>
    <submittedName>
        <fullName evidence="3">Thiolase, putative</fullName>
    </submittedName>
</protein>
<feature type="domain" description="Thiolase C-terminal" evidence="2">
    <location>
        <begin position="252"/>
        <end position="395"/>
    </location>
</feature>
<dbReference type="eggNOG" id="COG0183">
    <property type="taxonomic scope" value="Bacteria"/>
</dbReference>
<feature type="domain" description="Thiolase N-terminal" evidence="1">
    <location>
        <begin position="10"/>
        <end position="203"/>
    </location>
</feature>
<dbReference type="Pfam" id="PF00108">
    <property type="entry name" value="Thiolase_N"/>
    <property type="match status" value="1"/>
</dbReference>
<dbReference type="OrthoDB" id="9785768at2"/>
<dbReference type="HOGENOM" id="CLU_503227_0_0_7"/>
<evidence type="ECO:0000259" key="1">
    <source>
        <dbReference type="Pfam" id="PF00108"/>
    </source>
</evidence>
<dbReference type="Proteomes" id="UP000007721">
    <property type="component" value="Chromosome"/>
</dbReference>
<dbReference type="GO" id="GO:0016747">
    <property type="term" value="F:acyltransferase activity, transferring groups other than amino-acyl groups"/>
    <property type="evidence" value="ECO:0007669"/>
    <property type="project" value="InterPro"/>
</dbReference>
<dbReference type="InterPro" id="IPR020616">
    <property type="entry name" value="Thiolase_N"/>
</dbReference>
<organism evidence="3 4">
    <name type="scientific">Geotalea daltonii (strain DSM 22248 / JCM 15807 / FRC-32)</name>
    <name type="common">Geobacter daltonii</name>
    <dbReference type="NCBI Taxonomy" id="316067"/>
    <lineage>
        <taxon>Bacteria</taxon>
        <taxon>Pseudomonadati</taxon>
        <taxon>Thermodesulfobacteriota</taxon>
        <taxon>Desulfuromonadia</taxon>
        <taxon>Geobacterales</taxon>
        <taxon>Geobacteraceae</taxon>
        <taxon>Geotalea</taxon>
    </lineage>
</organism>
<evidence type="ECO:0000259" key="2">
    <source>
        <dbReference type="Pfam" id="PF22691"/>
    </source>
</evidence>